<evidence type="ECO:0000313" key="1">
    <source>
        <dbReference type="EMBL" id="KAI9632580.1"/>
    </source>
</evidence>
<sequence>MPFSDLLGKPPIMDLIIYYLTPIPPKASSGITRQEYFGKDKEEYERLPDESAPGMTSRNGIRSDSLAKLMRVNISFNHYVSPFLYRDVICDDLPSLLYKSRRPSAHPLITSKDENLRYCRRLHLEYCRKTDDVDYSLIMSDTGYFQTIASATPLSRAIGLGRPGSPHEARVPITLSTAASRLSGGHLRRALQSVEQHRNVQGEDGQLRLQIPRPAFRQDHGEVLVRSTQIFMGILRNSPITHWCQYGCFGPLSFGPFPNWRGPKSAPTPVTNPLFTMHVPPDRYMHPSAVGQRTRWVLDEDYHRRIHSVNAYQVASSFDNQLKRLAEIRETEKDAEPFQIEIYGSGVPTAEQASRNGVSQDPAGERALLLKLREVLKGNREKKGMGPSQDLVSWGPTMDCPPCEACGWEYGMEELQSGGEKVEKKERFAEWRLGEISFAKLNTEPDLWRHVLSFLKPKVGKPQSGCTKEDHLFDANEQESEGLLDAASPDATSRADIRADDLATLMRTSLQAFNHLASPLLYNHVITDSLPHLIHNHREPSAHPLIYSKLQLLQQIRFLQLEYSHKGGHTYADLLQDPGGWDFVGPRHHQMAMVEWAGIQATVELTGVMMSLLAVTQAVDGHKNPFVHVSRLTVGAIFGAQTRKWHSIYPTSPDDVAGRKDADQLLDQCRRMMAHAFGSSPIQQYCSRGNVGPLSCPVFVDRTTSSSTAVKPQFTVHLDPYMTFFPAAVGCPTRWTFDNLWSTGDGAIDIQTMNNLVFHQLELLGELKRESKTALGDFEIEIFASSDLSYPPEVPVDPTLGRTCEILTAGGERAMLRDAGFLALVRKRQAGLCKVGSRDTWHPAMDTPPCGACGAVYERAEVEPDEGSLVKAGEGEDDA</sequence>
<name>A0AA38LR48_9TREE</name>
<dbReference type="AlphaFoldDB" id="A0AA38LR48"/>
<organism evidence="1 2">
    <name type="scientific">Dioszegia hungarica</name>
    <dbReference type="NCBI Taxonomy" id="4972"/>
    <lineage>
        <taxon>Eukaryota</taxon>
        <taxon>Fungi</taxon>
        <taxon>Dikarya</taxon>
        <taxon>Basidiomycota</taxon>
        <taxon>Agaricomycotina</taxon>
        <taxon>Tremellomycetes</taxon>
        <taxon>Tremellales</taxon>
        <taxon>Bulleribasidiaceae</taxon>
        <taxon>Dioszegia</taxon>
    </lineage>
</organism>
<protein>
    <submittedName>
        <fullName evidence="1">Uncharacterized protein</fullName>
    </submittedName>
</protein>
<evidence type="ECO:0000313" key="2">
    <source>
        <dbReference type="Proteomes" id="UP001164286"/>
    </source>
</evidence>
<dbReference type="GeneID" id="77730526"/>
<accession>A0AA38LR48</accession>
<dbReference type="EMBL" id="JAKWFO010000014">
    <property type="protein sequence ID" value="KAI9632580.1"/>
    <property type="molecule type" value="Genomic_DNA"/>
</dbReference>
<dbReference type="RefSeq" id="XP_052942357.1">
    <property type="nucleotide sequence ID" value="XM_053091321.1"/>
</dbReference>
<comment type="caution">
    <text evidence="1">The sequence shown here is derived from an EMBL/GenBank/DDBJ whole genome shotgun (WGS) entry which is preliminary data.</text>
</comment>
<dbReference type="Proteomes" id="UP001164286">
    <property type="component" value="Unassembled WGS sequence"/>
</dbReference>
<reference evidence="1" key="1">
    <citation type="journal article" date="2022" name="G3 (Bethesda)">
        <title>High quality genome of the basidiomycete yeast Dioszegia hungarica PDD-24b-2 isolated from cloud water.</title>
        <authorList>
            <person name="Jarrige D."/>
            <person name="Haridas S."/>
            <person name="Bleykasten-Grosshans C."/>
            <person name="Joly M."/>
            <person name="Nadalig T."/>
            <person name="Sancelme M."/>
            <person name="Vuilleumier S."/>
            <person name="Grigoriev I.V."/>
            <person name="Amato P."/>
            <person name="Bringel F."/>
        </authorList>
    </citation>
    <scope>NUCLEOTIDE SEQUENCE</scope>
    <source>
        <strain evidence="1">PDD-24b-2</strain>
    </source>
</reference>
<keyword evidence="2" id="KW-1185">Reference proteome</keyword>
<gene>
    <name evidence="1" type="ORF">MKK02DRAFT_40884</name>
</gene>
<proteinExistence type="predicted"/>